<evidence type="ECO:0000313" key="2">
    <source>
        <dbReference type="Proteomes" id="UP000176952"/>
    </source>
</evidence>
<proteinExistence type="predicted"/>
<dbReference type="AlphaFoldDB" id="A0A1G2B521"/>
<dbReference type="STRING" id="1798542.A3F54_00855"/>
<evidence type="ECO:0000313" key="1">
    <source>
        <dbReference type="EMBL" id="OGY84085.1"/>
    </source>
</evidence>
<reference evidence="1 2" key="1">
    <citation type="journal article" date="2016" name="Nat. Commun.">
        <title>Thousands of microbial genomes shed light on interconnected biogeochemical processes in an aquifer system.</title>
        <authorList>
            <person name="Anantharaman K."/>
            <person name="Brown C.T."/>
            <person name="Hug L.A."/>
            <person name="Sharon I."/>
            <person name="Castelle C.J."/>
            <person name="Probst A.J."/>
            <person name="Thomas B.C."/>
            <person name="Singh A."/>
            <person name="Wilkins M.J."/>
            <person name="Karaoz U."/>
            <person name="Brodie E.L."/>
            <person name="Williams K.H."/>
            <person name="Hubbard S.S."/>
            <person name="Banfield J.F."/>
        </authorList>
    </citation>
    <scope>NUCLEOTIDE SEQUENCE [LARGE SCALE GENOMIC DNA]</scope>
</reference>
<organism evidence="1 2">
    <name type="scientific">Candidatus Kerfeldbacteria bacterium RIFCSPHIGHO2_12_FULL_48_17</name>
    <dbReference type="NCBI Taxonomy" id="1798542"/>
    <lineage>
        <taxon>Bacteria</taxon>
        <taxon>Candidatus Kerfeldiibacteriota</taxon>
    </lineage>
</organism>
<comment type="caution">
    <text evidence="1">The sequence shown here is derived from an EMBL/GenBank/DDBJ whole genome shotgun (WGS) entry which is preliminary data.</text>
</comment>
<dbReference type="EMBL" id="MHKD01000018">
    <property type="protein sequence ID" value="OGY84085.1"/>
    <property type="molecule type" value="Genomic_DNA"/>
</dbReference>
<dbReference type="Proteomes" id="UP000176952">
    <property type="component" value="Unassembled WGS sequence"/>
</dbReference>
<name>A0A1G2B521_9BACT</name>
<gene>
    <name evidence="1" type="ORF">A3F54_00855</name>
</gene>
<accession>A0A1G2B521</accession>
<protein>
    <submittedName>
        <fullName evidence="1">Uncharacterized protein</fullName>
    </submittedName>
</protein>
<sequence>MLAIDHMSGDWIVGPMVDIRDGRSKDPARDHQRVLCFTKALRLLIAYPELAATVEATVSAANPREQEKRFFTAITKFLEEADLMSSFRELWPESKWQSLL</sequence>